<evidence type="ECO:0000256" key="1">
    <source>
        <dbReference type="SAM" id="Phobius"/>
    </source>
</evidence>
<reference evidence="2" key="1">
    <citation type="submission" date="2019-06" db="EMBL/GenBank/DDBJ databases">
        <authorList>
            <consortium name="Wellcome Sanger Institute Data Sharing"/>
        </authorList>
    </citation>
    <scope>NUCLEOTIDE SEQUENCE [LARGE SCALE GENOMIC DNA]</scope>
</reference>
<dbReference type="InParanoid" id="A0A673B8V8"/>
<name>A0A673B8V8_9TELE</name>
<proteinExistence type="predicted"/>
<dbReference type="Proteomes" id="UP000472271">
    <property type="component" value="Chromosome 3"/>
</dbReference>
<reference evidence="2" key="3">
    <citation type="submission" date="2025-09" db="UniProtKB">
        <authorList>
            <consortium name="Ensembl"/>
        </authorList>
    </citation>
    <scope>IDENTIFICATION</scope>
</reference>
<feature type="transmembrane region" description="Helical" evidence="1">
    <location>
        <begin position="24"/>
        <end position="47"/>
    </location>
</feature>
<evidence type="ECO:0000313" key="3">
    <source>
        <dbReference type="Proteomes" id="UP000472271"/>
    </source>
</evidence>
<accession>A0A673B8V8</accession>
<organism evidence="2 3">
    <name type="scientific">Sphaeramia orbicularis</name>
    <name type="common">orbiculate cardinalfish</name>
    <dbReference type="NCBI Taxonomy" id="375764"/>
    <lineage>
        <taxon>Eukaryota</taxon>
        <taxon>Metazoa</taxon>
        <taxon>Chordata</taxon>
        <taxon>Craniata</taxon>
        <taxon>Vertebrata</taxon>
        <taxon>Euteleostomi</taxon>
        <taxon>Actinopterygii</taxon>
        <taxon>Neopterygii</taxon>
        <taxon>Teleostei</taxon>
        <taxon>Neoteleostei</taxon>
        <taxon>Acanthomorphata</taxon>
        <taxon>Gobiaria</taxon>
        <taxon>Kurtiformes</taxon>
        <taxon>Apogonoidei</taxon>
        <taxon>Apogonidae</taxon>
        <taxon>Apogoninae</taxon>
        <taxon>Sphaeramia</taxon>
    </lineage>
</organism>
<dbReference type="AlphaFoldDB" id="A0A673B8V8"/>
<protein>
    <submittedName>
        <fullName evidence="2">Uncharacterized protein</fullName>
    </submittedName>
</protein>
<keyword evidence="3" id="KW-1185">Reference proteome</keyword>
<reference evidence="2" key="2">
    <citation type="submission" date="2025-08" db="UniProtKB">
        <authorList>
            <consortium name="Ensembl"/>
        </authorList>
    </citation>
    <scope>IDENTIFICATION</scope>
</reference>
<keyword evidence="1" id="KW-0472">Membrane</keyword>
<keyword evidence="1" id="KW-1133">Transmembrane helix</keyword>
<sequence>LKSVLPPKTKTKRTNIQSTYKRSAVALCCFSIIPCDLMLHFCMFLLFNPYLYKDRDYIE</sequence>
<keyword evidence="1" id="KW-0812">Transmembrane</keyword>
<evidence type="ECO:0000313" key="2">
    <source>
        <dbReference type="Ensembl" id="ENSSORP00005037027.1"/>
    </source>
</evidence>
<dbReference type="Ensembl" id="ENSSORT00005037996.1">
    <property type="protein sequence ID" value="ENSSORP00005037027.1"/>
    <property type="gene ID" value="ENSSORG00005017391.1"/>
</dbReference>